<accession>A0ABT4CVI4</accession>
<dbReference type="RefSeq" id="WP_268051160.1">
    <property type="nucleotide sequence ID" value="NZ_JAPQES010000006.1"/>
</dbReference>
<proteinExistence type="predicted"/>
<dbReference type="Proteomes" id="UP001079657">
    <property type="component" value="Unassembled WGS sequence"/>
</dbReference>
<keyword evidence="3" id="KW-1185">Reference proteome</keyword>
<feature type="transmembrane region" description="Helical" evidence="1">
    <location>
        <begin position="7"/>
        <end position="24"/>
    </location>
</feature>
<dbReference type="EMBL" id="JAPQES010000006">
    <property type="protein sequence ID" value="MCY6372221.1"/>
    <property type="molecule type" value="Genomic_DNA"/>
</dbReference>
<evidence type="ECO:0000256" key="1">
    <source>
        <dbReference type="SAM" id="Phobius"/>
    </source>
</evidence>
<evidence type="ECO:0000313" key="3">
    <source>
        <dbReference type="Proteomes" id="UP001079657"/>
    </source>
</evidence>
<keyword evidence="1" id="KW-1133">Transmembrane helix</keyword>
<keyword evidence="1" id="KW-0812">Transmembrane</keyword>
<feature type="transmembrane region" description="Helical" evidence="1">
    <location>
        <begin position="40"/>
        <end position="61"/>
    </location>
</feature>
<organism evidence="2 3">
    <name type="scientific">Clostridium ganghwense</name>
    <dbReference type="NCBI Taxonomy" id="312089"/>
    <lineage>
        <taxon>Bacteria</taxon>
        <taxon>Bacillati</taxon>
        <taxon>Bacillota</taxon>
        <taxon>Clostridia</taxon>
        <taxon>Eubacteriales</taxon>
        <taxon>Clostridiaceae</taxon>
        <taxon>Clostridium</taxon>
    </lineage>
</organism>
<evidence type="ECO:0008006" key="4">
    <source>
        <dbReference type="Google" id="ProtNLM"/>
    </source>
</evidence>
<name>A0ABT4CVI4_9CLOT</name>
<protein>
    <recommendedName>
        <fullName evidence="4">Bacteriocin immunity protein</fullName>
    </recommendedName>
</protein>
<reference evidence="2" key="1">
    <citation type="submission" date="2022-12" db="EMBL/GenBank/DDBJ databases">
        <authorList>
            <person name="Wang J."/>
        </authorList>
    </citation>
    <scope>NUCLEOTIDE SEQUENCE</scope>
    <source>
        <strain evidence="2">HY-42-06</strain>
    </source>
</reference>
<sequence length="69" mass="8113">MKISERSLEIITVIFAYIVSRGIFKLTDFNYSIFSEPFNIIKFTIDFGTWMIISLVILLILKKCFKITK</sequence>
<gene>
    <name evidence="2" type="ORF">OXH55_16440</name>
</gene>
<evidence type="ECO:0000313" key="2">
    <source>
        <dbReference type="EMBL" id="MCY6372221.1"/>
    </source>
</evidence>
<keyword evidence="1" id="KW-0472">Membrane</keyword>
<comment type="caution">
    <text evidence="2">The sequence shown here is derived from an EMBL/GenBank/DDBJ whole genome shotgun (WGS) entry which is preliminary data.</text>
</comment>